<dbReference type="Proteomes" id="UP001152531">
    <property type="component" value="Unassembled WGS sequence"/>
</dbReference>
<evidence type="ECO:0000313" key="2">
    <source>
        <dbReference type="Proteomes" id="UP001152531"/>
    </source>
</evidence>
<reference evidence="1" key="1">
    <citation type="submission" date="2022-06" db="EMBL/GenBank/DDBJ databases">
        <authorList>
            <person name="Legras J.-L."/>
            <person name="Devillers H."/>
            <person name="Grondin C."/>
        </authorList>
    </citation>
    <scope>NUCLEOTIDE SEQUENCE</scope>
    <source>
        <strain evidence="1">CLIB 1444</strain>
    </source>
</reference>
<sequence>MILNPLAVRSTLRIGSRNLSYRSGSQRILYRSIRFSKIESNLGLRYYSNEPFKTSSKEIQEKEKINKLPKYKQWAIYFKSEEFNKSMTKYYVGGFICCAAIFYFYMRDIYYEERQIKKIEKKYDQDPKSLSEYEYLKLKARRREPLRPKERKKYMLYQSMRKQFRNSNLLNEEAVFNPTPQELEDWYEKQVRRKTSSDKSAMAELIDKVEEKVDITYNNHNNPSIAKPEDTTEFFEQKAAAYDDEIKWEERTMMLGKRRRWLMKQLNGDVLEVACGTGRNIPYFYPEAVDSITFLDSSQNMVELTQKKFREKYPKFKKAAFTVGKAEDLIDLTKGNDSVKYDTIFEAFGLCSHEDPVKALKNMTQLLKPGGRIVLLEHGRSNYNFLNNHLDFRAEKRMKTWACRWNLDIGEIVDESGLDITYEKRVHFGSTWMLVCKRPEDPIKMEEKPFLDKLFGRDPVTVKKE</sequence>
<gene>
    <name evidence="1" type="ORF">CLIB1444_13S00782</name>
</gene>
<keyword evidence="2" id="KW-1185">Reference proteome</keyword>
<dbReference type="EMBL" id="CALSDN010000013">
    <property type="protein sequence ID" value="CAH6723119.1"/>
    <property type="molecule type" value="Genomic_DNA"/>
</dbReference>
<organism evidence="1 2">
    <name type="scientific">[Candida] jaroonii</name>
    <dbReference type="NCBI Taxonomy" id="467808"/>
    <lineage>
        <taxon>Eukaryota</taxon>
        <taxon>Fungi</taxon>
        <taxon>Dikarya</taxon>
        <taxon>Ascomycota</taxon>
        <taxon>Saccharomycotina</taxon>
        <taxon>Pichiomycetes</taxon>
        <taxon>Debaryomycetaceae</taxon>
        <taxon>Yamadazyma</taxon>
    </lineage>
</organism>
<proteinExistence type="predicted"/>
<comment type="caution">
    <text evidence="1">The sequence shown here is derived from an EMBL/GenBank/DDBJ whole genome shotgun (WGS) entry which is preliminary data.</text>
</comment>
<keyword evidence="1" id="KW-0808">Transferase</keyword>
<keyword evidence="1" id="KW-0489">Methyltransferase</keyword>
<accession>A0ACA9YDI0</accession>
<evidence type="ECO:0000313" key="1">
    <source>
        <dbReference type="EMBL" id="CAH6723119.1"/>
    </source>
</evidence>
<name>A0ACA9YDI0_9ASCO</name>
<protein>
    <submittedName>
        <fullName evidence="1">Methyltransferase Oms1p, mitochondrial</fullName>
    </submittedName>
</protein>